<dbReference type="GO" id="GO:0010757">
    <property type="term" value="P:negative regulation of plasminogen activation"/>
    <property type="evidence" value="ECO:0000318"/>
    <property type="project" value="GO_Central"/>
</dbReference>
<feature type="signal peptide" evidence="3">
    <location>
        <begin position="1"/>
        <end position="20"/>
    </location>
</feature>
<feature type="region of interest" description="Disordered" evidence="2">
    <location>
        <begin position="280"/>
        <end position="308"/>
    </location>
</feature>
<keyword evidence="6" id="KW-1185">Reference proteome</keyword>
<reference evidence="5" key="2">
    <citation type="submission" date="2025-08" db="UniProtKB">
        <authorList>
            <consortium name="Ensembl"/>
        </authorList>
    </citation>
    <scope>IDENTIFICATION</scope>
    <source>
        <strain evidence="5">Boxer</strain>
    </source>
</reference>
<dbReference type="Ensembl" id="ENSCAFT00845032803.1">
    <property type="protein sequence ID" value="ENSCAFP00845025674.1"/>
    <property type="gene ID" value="ENSCAFG00845018471.1"/>
</dbReference>
<evidence type="ECO:0000256" key="1">
    <source>
        <dbReference type="RuleBase" id="RU000411"/>
    </source>
</evidence>
<dbReference type="InterPro" id="IPR042178">
    <property type="entry name" value="Serpin_sf_1"/>
</dbReference>
<dbReference type="SMART" id="SM00093">
    <property type="entry name" value="SERPIN"/>
    <property type="match status" value="1"/>
</dbReference>
<reference evidence="5" key="1">
    <citation type="submission" date="2020-03" db="EMBL/GenBank/DDBJ databases">
        <title>Long-read based genome assembly of a Labrador retriever dog.</title>
        <authorList>
            <person name="Eory L."/>
            <person name="Zhang W."/>
            <person name="Schoenebeck J."/>
        </authorList>
    </citation>
    <scope>NUCLEOTIDE SEQUENCE [LARGE SCALE GENOMIC DNA]</scope>
    <source>
        <strain evidence="5">Labrador retriever</strain>
    </source>
</reference>
<dbReference type="PANTHER" id="PTHR11461">
    <property type="entry name" value="SERINE PROTEASE INHIBITOR, SERPIN"/>
    <property type="match status" value="1"/>
</dbReference>
<keyword evidence="3" id="KW-0732">Signal</keyword>
<evidence type="ECO:0000256" key="3">
    <source>
        <dbReference type="SAM" id="SignalP"/>
    </source>
</evidence>
<dbReference type="Gene3D" id="2.30.39.10">
    <property type="entry name" value="Alpha-1-antitrypsin, domain 1"/>
    <property type="match status" value="1"/>
</dbReference>
<proteinExistence type="inferred from homology"/>
<dbReference type="Reactome" id="R-CFA-75205">
    <property type="pathway name" value="Dissolution of Fibrin Clot"/>
</dbReference>
<dbReference type="Pfam" id="PF00079">
    <property type="entry name" value="Serpin"/>
    <property type="match status" value="1"/>
</dbReference>
<reference evidence="5" key="3">
    <citation type="submission" date="2025-09" db="UniProtKB">
        <authorList>
            <consortium name="Ensembl"/>
        </authorList>
    </citation>
    <scope>IDENTIFICATION</scope>
    <source>
        <strain evidence="5">Boxer</strain>
    </source>
</reference>
<dbReference type="GeneTree" id="ENSGT00940000158424"/>
<feature type="region of interest" description="Disordered" evidence="2">
    <location>
        <begin position="404"/>
        <end position="430"/>
    </location>
</feature>
<dbReference type="OrthoDB" id="671595at2759"/>
<comment type="similarity">
    <text evidence="1">Belongs to the serpin family.</text>
</comment>
<accession>A0A8I3P7K7</accession>
<dbReference type="GO" id="GO:0004867">
    <property type="term" value="F:serine-type endopeptidase inhibitor activity"/>
    <property type="evidence" value="ECO:0000318"/>
    <property type="project" value="GO_Central"/>
</dbReference>
<evidence type="ECO:0000313" key="5">
    <source>
        <dbReference type="Ensembl" id="ENSCAFP00845025674.1"/>
    </source>
</evidence>
<dbReference type="GO" id="GO:0005615">
    <property type="term" value="C:extracellular space"/>
    <property type="evidence" value="ECO:0000318"/>
    <property type="project" value="GO_Central"/>
</dbReference>
<dbReference type="PANTHER" id="PTHR11461:SF48">
    <property type="entry name" value="GLIA-DERIVED NEXIN"/>
    <property type="match status" value="1"/>
</dbReference>
<dbReference type="SUPFAM" id="SSF56574">
    <property type="entry name" value="Serpins"/>
    <property type="match status" value="1"/>
</dbReference>
<feature type="compositionally biased region" description="Pro residues" evidence="2">
    <location>
        <begin position="284"/>
        <end position="297"/>
    </location>
</feature>
<dbReference type="InterPro" id="IPR042185">
    <property type="entry name" value="Serpin_sf_2"/>
</dbReference>
<feature type="domain" description="Serpin" evidence="4">
    <location>
        <begin position="36"/>
        <end position="401"/>
    </location>
</feature>
<feature type="compositionally biased region" description="Pro residues" evidence="2">
    <location>
        <begin position="417"/>
        <end position="430"/>
    </location>
</feature>
<dbReference type="FunCoup" id="A0A8I3P7K7">
    <property type="interactions" value="74"/>
</dbReference>
<dbReference type="Reactome" id="R-CFA-140875">
    <property type="pathway name" value="Common Pathway of Fibrin Clot Formation"/>
</dbReference>
<name>A0A8I3P7K7_CANLF</name>
<evidence type="ECO:0000313" key="6">
    <source>
        <dbReference type="Proteomes" id="UP000805418"/>
    </source>
</evidence>
<protein>
    <submittedName>
        <fullName evidence="5">Serpin family E member 2</fullName>
    </submittedName>
</protein>
<dbReference type="FunFam" id="3.30.497.10:FF:000010">
    <property type="entry name" value="glia-derived nexin isoform X1"/>
    <property type="match status" value="1"/>
</dbReference>
<gene>
    <name evidence="5" type="primary">LOC119878767</name>
</gene>
<dbReference type="InterPro" id="IPR036186">
    <property type="entry name" value="Serpin_sf"/>
</dbReference>
<dbReference type="Gene3D" id="3.30.497.10">
    <property type="entry name" value="Antithrombin, subunit I, domain 2"/>
    <property type="match status" value="1"/>
</dbReference>
<feature type="chain" id="PRO_5035315455" evidence="3">
    <location>
        <begin position="21"/>
        <end position="485"/>
    </location>
</feature>
<sequence length="485" mass="52168">MNWHFSFFLVAAVTLPSVCSQFNPLSLEELGSNTGIQVFNQIVRSRPHDNVVVSPHGIASVLGMLQLGADGRTKKQLTTVMRYGVNGVGKVLKKINKAIGSKKNKDIVTVANAVFVKNGFKMEVPFVTRNKDVFQCEVQNVSFEDPASACDSINVWVRNETRGMIDNLLSPNLIDGALTRLVLVNAVYFKGLWKSRFQPENTKKRTFVTADGKSYQVPMLAQLSVFRCGKEQVSLTTWLVPGEGAASLGSSPSGPPFPACALRSRLCLLAQGPCYGRQQAGCPPRTPWPPPSAPGASPPRLHRGSRGRGVSWQVTGMRGNRVWDAASGSLQEGVRWLGQQVRHERSLSAPSPRRVTSVAQGAAVRPRGPLLSRSGSTPVVTLLFREPLGVPCLPVARLACPEFSPRPSPSPWATGLPVPPLQPPSPHPGPHHVPCPCGNSAAIPRVGPLTIPPRCRRDLGATVGREGGRRNKGGALPTAHKVEAL</sequence>
<dbReference type="InterPro" id="IPR000215">
    <property type="entry name" value="Serpin_fam"/>
</dbReference>
<feature type="region of interest" description="Disordered" evidence="2">
    <location>
        <begin position="457"/>
        <end position="485"/>
    </location>
</feature>
<evidence type="ECO:0000259" key="4">
    <source>
        <dbReference type="SMART" id="SM00093"/>
    </source>
</evidence>
<dbReference type="AlphaFoldDB" id="A0A8I3P7K7"/>
<dbReference type="InterPro" id="IPR023796">
    <property type="entry name" value="Serpin_dom"/>
</dbReference>
<organism evidence="5 6">
    <name type="scientific">Canis lupus familiaris</name>
    <name type="common">Dog</name>
    <name type="synonym">Canis familiaris</name>
    <dbReference type="NCBI Taxonomy" id="9615"/>
    <lineage>
        <taxon>Eukaryota</taxon>
        <taxon>Metazoa</taxon>
        <taxon>Chordata</taxon>
        <taxon>Craniata</taxon>
        <taxon>Vertebrata</taxon>
        <taxon>Euteleostomi</taxon>
        <taxon>Mammalia</taxon>
        <taxon>Eutheria</taxon>
        <taxon>Laurasiatheria</taxon>
        <taxon>Carnivora</taxon>
        <taxon>Caniformia</taxon>
        <taxon>Canidae</taxon>
        <taxon>Canis</taxon>
    </lineage>
</organism>
<dbReference type="Proteomes" id="UP000805418">
    <property type="component" value="Chromosome 37"/>
</dbReference>
<evidence type="ECO:0000256" key="2">
    <source>
        <dbReference type="SAM" id="MobiDB-lite"/>
    </source>
</evidence>